<dbReference type="PROSITE" id="PS00371">
    <property type="entry name" value="PTS_EIIA_TYPE_1_HIS"/>
    <property type="match status" value="1"/>
</dbReference>
<dbReference type="PANTHER" id="PTHR45008">
    <property type="entry name" value="PTS SYSTEM GLUCOSE-SPECIFIC EIIA COMPONENT"/>
    <property type="match status" value="1"/>
</dbReference>
<evidence type="ECO:0000256" key="1">
    <source>
        <dbReference type="ARBA" id="ARBA00004496"/>
    </source>
</evidence>
<dbReference type="Proteomes" id="UP001549099">
    <property type="component" value="Unassembled WGS sequence"/>
</dbReference>
<name>A0ABV2G7Z2_9BACL</name>
<reference evidence="8 9" key="1">
    <citation type="submission" date="2024-06" db="EMBL/GenBank/DDBJ databases">
        <title>Genomic Encyclopedia of Type Strains, Phase IV (KMG-IV): sequencing the most valuable type-strain genomes for metagenomic binning, comparative biology and taxonomic classification.</title>
        <authorList>
            <person name="Goeker M."/>
        </authorList>
    </citation>
    <scope>NUCLEOTIDE SEQUENCE [LARGE SCALE GENOMIC DNA]</scope>
    <source>
        <strain evidence="8 9">DSM 26128</strain>
    </source>
</reference>
<evidence type="ECO:0000313" key="8">
    <source>
        <dbReference type="EMBL" id="MET3574403.1"/>
    </source>
</evidence>
<keyword evidence="6" id="KW-0418">Kinase</keyword>
<feature type="domain" description="PTS EIIA type-1" evidence="7">
    <location>
        <begin position="32"/>
        <end position="136"/>
    </location>
</feature>
<dbReference type="InterPro" id="IPR001127">
    <property type="entry name" value="PTS_EIIA_1_perm"/>
</dbReference>
<gene>
    <name evidence="8" type="ORF">ABID49_000279</name>
</gene>
<protein>
    <submittedName>
        <fullName evidence="8">Glucose-specific phosphotransferase system IIA component</fullName>
    </submittedName>
</protein>
<dbReference type="InterPro" id="IPR050890">
    <property type="entry name" value="PTS_EIIA_component"/>
</dbReference>
<dbReference type="NCBIfam" id="TIGR00830">
    <property type="entry name" value="PTBA"/>
    <property type="match status" value="1"/>
</dbReference>
<evidence type="ECO:0000256" key="5">
    <source>
        <dbReference type="ARBA" id="ARBA00022683"/>
    </source>
</evidence>
<dbReference type="RefSeq" id="WP_354194538.1">
    <property type="nucleotide sequence ID" value="NZ_JBEPLW010000001.1"/>
</dbReference>
<evidence type="ECO:0000256" key="4">
    <source>
        <dbReference type="ARBA" id="ARBA00022679"/>
    </source>
</evidence>
<dbReference type="PROSITE" id="PS51093">
    <property type="entry name" value="PTS_EIIA_TYPE_1"/>
    <property type="match status" value="1"/>
</dbReference>
<dbReference type="EMBL" id="JBEPLW010000001">
    <property type="protein sequence ID" value="MET3574403.1"/>
    <property type="molecule type" value="Genomic_DNA"/>
</dbReference>
<dbReference type="PANTHER" id="PTHR45008:SF1">
    <property type="entry name" value="PTS SYSTEM GLUCOSE-SPECIFIC EIIA COMPONENT"/>
    <property type="match status" value="1"/>
</dbReference>
<comment type="caution">
    <text evidence="8">The sequence shown here is derived from an EMBL/GenBank/DDBJ whole genome shotgun (WGS) entry which is preliminary data.</text>
</comment>
<keyword evidence="2" id="KW-0813">Transport</keyword>
<evidence type="ECO:0000259" key="7">
    <source>
        <dbReference type="PROSITE" id="PS51093"/>
    </source>
</evidence>
<keyword evidence="3" id="KW-0762">Sugar transport</keyword>
<evidence type="ECO:0000313" key="9">
    <source>
        <dbReference type="Proteomes" id="UP001549099"/>
    </source>
</evidence>
<evidence type="ECO:0000256" key="2">
    <source>
        <dbReference type="ARBA" id="ARBA00022448"/>
    </source>
</evidence>
<comment type="subcellular location">
    <subcellularLocation>
        <location evidence="1">Cytoplasm</location>
    </subcellularLocation>
</comment>
<proteinExistence type="predicted"/>
<evidence type="ECO:0000256" key="3">
    <source>
        <dbReference type="ARBA" id="ARBA00022597"/>
    </source>
</evidence>
<keyword evidence="9" id="KW-1185">Reference proteome</keyword>
<accession>A0ABV2G7Z2</accession>
<dbReference type="Pfam" id="PF00358">
    <property type="entry name" value="PTS_EIIA_1"/>
    <property type="match status" value="1"/>
</dbReference>
<organism evidence="8 9">
    <name type="scientific">Bhargavaea ullalensis</name>
    <dbReference type="NCBI Taxonomy" id="1265685"/>
    <lineage>
        <taxon>Bacteria</taxon>
        <taxon>Bacillati</taxon>
        <taxon>Bacillota</taxon>
        <taxon>Bacilli</taxon>
        <taxon>Bacillales</taxon>
        <taxon>Caryophanaceae</taxon>
        <taxon>Bhargavaea</taxon>
    </lineage>
</organism>
<dbReference type="SUPFAM" id="SSF51261">
    <property type="entry name" value="Duplicated hybrid motif"/>
    <property type="match status" value="1"/>
</dbReference>
<dbReference type="InterPro" id="IPR011055">
    <property type="entry name" value="Dup_hybrid_motif"/>
</dbReference>
<evidence type="ECO:0000256" key="6">
    <source>
        <dbReference type="ARBA" id="ARBA00022777"/>
    </source>
</evidence>
<dbReference type="Gene3D" id="2.70.70.10">
    <property type="entry name" value="Glucose Permease (Domain IIA)"/>
    <property type="match status" value="1"/>
</dbReference>
<sequence length="163" mass="16406">MPFNLFKKKSNGPLEVKAPVSGEIVGLEDVPDPVFSQKMMGDGAAVMPSGGPVVSPVGGTVVMVAGTGHAVGIKSAGGTEFLIHVGLETVSLKGEGFSVKVSQGDEVSAGQPLIEADWAYLKEHAPSIVTPIVVTNGEGKTVSRSAAGACAAGETVIFTVSGD</sequence>
<keyword evidence="5" id="KW-0598">Phosphotransferase system</keyword>
<keyword evidence="4" id="KW-0808">Transferase</keyword>